<accession>A0A0E9SQ15</accession>
<reference evidence="2" key="2">
    <citation type="journal article" date="2015" name="Fish Shellfish Immunol.">
        <title>Early steps in the European eel (Anguilla anguilla)-Vibrio vulnificus interaction in the gills: Role of the RtxA13 toxin.</title>
        <authorList>
            <person name="Callol A."/>
            <person name="Pajuelo D."/>
            <person name="Ebbesson L."/>
            <person name="Teles M."/>
            <person name="MacKenzie S."/>
            <person name="Amaro C."/>
        </authorList>
    </citation>
    <scope>NUCLEOTIDE SEQUENCE</scope>
</reference>
<proteinExistence type="predicted"/>
<dbReference type="AlphaFoldDB" id="A0A0E9SQ15"/>
<name>A0A0E9SQ15_ANGAN</name>
<keyword evidence="1" id="KW-0732">Signal</keyword>
<evidence type="ECO:0000256" key="1">
    <source>
        <dbReference type="SAM" id="SignalP"/>
    </source>
</evidence>
<feature type="chain" id="PRO_5002432304" evidence="1">
    <location>
        <begin position="26"/>
        <end position="78"/>
    </location>
</feature>
<feature type="signal peptide" evidence="1">
    <location>
        <begin position="1"/>
        <end position="25"/>
    </location>
</feature>
<organism evidence="2">
    <name type="scientific">Anguilla anguilla</name>
    <name type="common">European freshwater eel</name>
    <name type="synonym">Muraena anguilla</name>
    <dbReference type="NCBI Taxonomy" id="7936"/>
    <lineage>
        <taxon>Eukaryota</taxon>
        <taxon>Metazoa</taxon>
        <taxon>Chordata</taxon>
        <taxon>Craniata</taxon>
        <taxon>Vertebrata</taxon>
        <taxon>Euteleostomi</taxon>
        <taxon>Actinopterygii</taxon>
        <taxon>Neopterygii</taxon>
        <taxon>Teleostei</taxon>
        <taxon>Anguilliformes</taxon>
        <taxon>Anguillidae</taxon>
        <taxon>Anguilla</taxon>
    </lineage>
</organism>
<reference evidence="2" key="1">
    <citation type="submission" date="2014-11" db="EMBL/GenBank/DDBJ databases">
        <authorList>
            <person name="Amaro Gonzalez C."/>
        </authorList>
    </citation>
    <scope>NUCLEOTIDE SEQUENCE</scope>
</reference>
<evidence type="ECO:0000313" key="2">
    <source>
        <dbReference type="EMBL" id="JAH42745.1"/>
    </source>
</evidence>
<protein>
    <submittedName>
        <fullName evidence="2">Uncharacterized protein</fullName>
    </submittedName>
</protein>
<sequence length="78" mass="8569">MKPTILRLLCLALPLFFLSHVPAQGATNSSCSAESMLKETLDCIYEKQLDRSGDCLSRIGTTLENSYQCTGRNANKTV</sequence>
<dbReference type="EMBL" id="GBXM01065832">
    <property type="protein sequence ID" value="JAH42745.1"/>
    <property type="molecule type" value="Transcribed_RNA"/>
</dbReference>